<gene>
    <name evidence="1" type="ORF">GBAR_LOCUS15268</name>
</gene>
<dbReference type="AlphaFoldDB" id="A0AA35WRN5"/>
<name>A0AA35WRN5_GEOBA</name>
<dbReference type="EMBL" id="CASHTH010002222">
    <property type="protein sequence ID" value="CAI8026591.1"/>
    <property type="molecule type" value="Genomic_DNA"/>
</dbReference>
<evidence type="ECO:0000313" key="1">
    <source>
        <dbReference type="EMBL" id="CAI8026591.1"/>
    </source>
</evidence>
<keyword evidence="2" id="KW-1185">Reference proteome</keyword>
<organism evidence="1 2">
    <name type="scientific">Geodia barretti</name>
    <name type="common">Barrett's horny sponge</name>
    <dbReference type="NCBI Taxonomy" id="519541"/>
    <lineage>
        <taxon>Eukaryota</taxon>
        <taxon>Metazoa</taxon>
        <taxon>Porifera</taxon>
        <taxon>Demospongiae</taxon>
        <taxon>Heteroscleromorpha</taxon>
        <taxon>Tetractinellida</taxon>
        <taxon>Astrophorina</taxon>
        <taxon>Geodiidae</taxon>
        <taxon>Geodia</taxon>
    </lineage>
</organism>
<reference evidence="1" key="1">
    <citation type="submission" date="2023-03" db="EMBL/GenBank/DDBJ databases">
        <authorList>
            <person name="Steffen K."/>
            <person name="Cardenas P."/>
        </authorList>
    </citation>
    <scope>NUCLEOTIDE SEQUENCE</scope>
</reference>
<accession>A0AA35WRN5</accession>
<dbReference type="Proteomes" id="UP001174909">
    <property type="component" value="Unassembled WGS sequence"/>
</dbReference>
<protein>
    <submittedName>
        <fullName evidence="1">Uncharacterized protein</fullName>
    </submittedName>
</protein>
<evidence type="ECO:0000313" key="2">
    <source>
        <dbReference type="Proteomes" id="UP001174909"/>
    </source>
</evidence>
<comment type="caution">
    <text evidence="1">The sequence shown here is derived from an EMBL/GenBank/DDBJ whole genome shotgun (WGS) entry which is preliminary data.</text>
</comment>
<proteinExistence type="predicted"/>
<sequence length="77" mass="8574">MMVQETTTVTAAAYANETDLSRRVADWEAKIKPILDNEANDGNVEISTEGLMDAVGLKLLSTRRRFENVANYRSSSH</sequence>